<dbReference type="Pfam" id="PF10696">
    <property type="entry name" value="DUF2501"/>
    <property type="match status" value="1"/>
</dbReference>
<proteinExistence type="predicted"/>
<organism evidence="2 3">
    <name type="scientific">Lampropedia aestuarii</name>
    <dbReference type="NCBI Taxonomy" id="2562762"/>
    <lineage>
        <taxon>Bacteria</taxon>
        <taxon>Pseudomonadati</taxon>
        <taxon>Pseudomonadota</taxon>
        <taxon>Betaproteobacteria</taxon>
        <taxon>Burkholderiales</taxon>
        <taxon>Comamonadaceae</taxon>
        <taxon>Lampropedia</taxon>
    </lineage>
</organism>
<feature type="chain" id="PRO_5020424189" evidence="1">
    <location>
        <begin position="29"/>
        <end position="220"/>
    </location>
</feature>
<keyword evidence="1" id="KW-0732">Signal</keyword>
<dbReference type="EMBL" id="SSWX01000001">
    <property type="protein sequence ID" value="THJ36363.1"/>
    <property type="molecule type" value="Genomic_DNA"/>
</dbReference>
<accession>A0A4S5BY39</accession>
<gene>
    <name evidence="2" type="ORF">E8K88_00175</name>
</gene>
<sequence>MRSPFVRCLPACLVAGVLLGLVQLPVMAQNDPLGDLILQKTQPKAAPSQPAVAAETKAVTNTPAAPSAFGLPAAAPNTSANTPPGTAATGNAWGQAGSLGAAAAGVLNGGGVDAAALSSLGLPSLFGGSAGNVAGVLQYCVQNNYLNKAKEQVNALKGGLLSMAGLQNDPAPQASNSNYASGLAGILMGGEGERFDLNSIQANLKEKACSYVLEQAPSLL</sequence>
<protein>
    <submittedName>
        <fullName evidence="2">DUF2501 domain-containing protein</fullName>
    </submittedName>
</protein>
<dbReference type="RefSeq" id="WP_136404622.1">
    <property type="nucleotide sequence ID" value="NZ_SSWX01000001.1"/>
</dbReference>
<evidence type="ECO:0000313" key="2">
    <source>
        <dbReference type="EMBL" id="THJ36363.1"/>
    </source>
</evidence>
<feature type="signal peptide" evidence="1">
    <location>
        <begin position="1"/>
        <end position="28"/>
    </location>
</feature>
<dbReference type="AlphaFoldDB" id="A0A4S5BY39"/>
<evidence type="ECO:0000313" key="3">
    <source>
        <dbReference type="Proteomes" id="UP000306236"/>
    </source>
</evidence>
<dbReference type="OrthoDB" id="8565817at2"/>
<keyword evidence="3" id="KW-1185">Reference proteome</keyword>
<reference evidence="2 3" key="1">
    <citation type="submission" date="2019-04" db="EMBL/GenBank/DDBJ databases">
        <title>Lampropedia sp YIM MLB12 draf genome.</title>
        <authorList>
            <person name="Wang Y.-X."/>
        </authorList>
    </citation>
    <scope>NUCLEOTIDE SEQUENCE [LARGE SCALE GENOMIC DNA]</scope>
    <source>
        <strain evidence="2 3">YIM MLB12</strain>
    </source>
</reference>
<name>A0A4S5BY39_9BURK</name>
<evidence type="ECO:0000256" key="1">
    <source>
        <dbReference type="SAM" id="SignalP"/>
    </source>
</evidence>
<comment type="caution">
    <text evidence="2">The sequence shown here is derived from an EMBL/GenBank/DDBJ whole genome shotgun (WGS) entry which is preliminary data.</text>
</comment>
<dbReference type="InterPro" id="IPR019637">
    <property type="entry name" value="DUF2501"/>
</dbReference>
<dbReference type="Proteomes" id="UP000306236">
    <property type="component" value="Unassembled WGS sequence"/>
</dbReference>